<sequence>MWPRVPMKSRVLVLLALAAQHVAASQAPVQKVLGLLKEMKVKGAAAMETEKAQHAEFLAFCQKTLSEKQQAIEEGRDRIERLEADIEKFQASVTTLTSDIQTHTKEIATAEQDAEKTSAARDQEVADYDSTLKEYEDSIGAIAKALELLNAQKDEDASALLSQLSSPSRLGRELQAFLQKPKAYDFQSNVVVDMLDKLSAKFVEEKAALEKAEAEKKTSHQLVMTSLKNQKTAASEAKEEKTEFKSKAEQNLANAKADLEESKSTLEEDTKYQKDLKVECKSKAMEFETNQKLRAEELDAILKASEIISGSTVSGAAKHLEPGFLQRSSLAMLRATPRGHAAAVSSALQVLRAGATSEAQRALIQRLEMMEQVDSEMKRNETLQGVKDVLQKYLTNLESERANEIEHEAFCTRELASNNRTKKQKTAKVESLTAEIDQLESSIAKLSEDIADISSQITKLSSALSEATKLRGDEKAKNSKTIAESQAAQEAVTEAIDLLQEAFEKTAAISLLQIGSKTGVVTLLETVLGDFSRLEAETKAQELAADKEFKAFKTDSNMDKASKQSDAQHFTEEKTEASKALAQKKADLASSKTELTSAEEYFKELSKQCLSSESDGAKQKAHREEEIQNLKTALKELEE</sequence>
<dbReference type="Proteomes" id="UP001152797">
    <property type="component" value="Unassembled WGS sequence"/>
</dbReference>
<keyword evidence="6" id="KW-1185">Reference proteome</keyword>
<dbReference type="AlphaFoldDB" id="A0A9P1FMK2"/>
<feature type="coiled-coil region" evidence="1">
    <location>
        <begin position="65"/>
        <end position="152"/>
    </location>
</feature>
<gene>
    <name evidence="4" type="ORF">C1SCF055_LOCUS9403</name>
</gene>
<accession>A0A9P1FMK2</accession>
<evidence type="ECO:0000256" key="1">
    <source>
        <dbReference type="SAM" id="Coils"/>
    </source>
</evidence>
<evidence type="ECO:0000256" key="2">
    <source>
        <dbReference type="SAM" id="MobiDB-lite"/>
    </source>
</evidence>
<evidence type="ECO:0000256" key="3">
    <source>
        <dbReference type="SAM" id="SignalP"/>
    </source>
</evidence>
<proteinExistence type="predicted"/>
<dbReference type="EMBL" id="CAMXCT020000648">
    <property type="protein sequence ID" value="CAL1135008.1"/>
    <property type="molecule type" value="Genomic_DNA"/>
</dbReference>
<name>A0A9P1FMK2_9DINO</name>
<protein>
    <submittedName>
        <fullName evidence="4">Uncharacterized protein</fullName>
    </submittedName>
</protein>
<reference evidence="5" key="2">
    <citation type="submission" date="2024-04" db="EMBL/GenBank/DDBJ databases">
        <authorList>
            <person name="Chen Y."/>
            <person name="Shah S."/>
            <person name="Dougan E. K."/>
            <person name="Thang M."/>
            <person name="Chan C."/>
        </authorList>
    </citation>
    <scope>NUCLEOTIDE SEQUENCE [LARGE SCALE GENOMIC DNA]</scope>
</reference>
<feature type="region of interest" description="Disordered" evidence="2">
    <location>
        <begin position="230"/>
        <end position="249"/>
    </location>
</feature>
<dbReference type="OrthoDB" id="430129at2759"/>
<evidence type="ECO:0000313" key="6">
    <source>
        <dbReference type="Proteomes" id="UP001152797"/>
    </source>
</evidence>
<feature type="signal peptide" evidence="3">
    <location>
        <begin position="1"/>
        <end position="24"/>
    </location>
</feature>
<feature type="region of interest" description="Disordered" evidence="2">
    <location>
        <begin position="555"/>
        <end position="586"/>
    </location>
</feature>
<feature type="chain" id="PRO_5043272042" evidence="3">
    <location>
        <begin position="25"/>
        <end position="639"/>
    </location>
</feature>
<keyword evidence="3" id="KW-0732">Signal</keyword>
<evidence type="ECO:0000313" key="4">
    <source>
        <dbReference type="EMBL" id="CAI3981633.1"/>
    </source>
</evidence>
<feature type="compositionally biased region" description="Basic and acidic residues" evidence="2">
    <location>
        <begin position="236"/>
        <end position="248"/>
    </location>
</feature>
<keyword evidence="1" id="KW-0175">Coiled coil</keyword>
<feature type="coiled-coil region" evidence="1">
    <location>
        <begin position="422"/>
        <end position="456"/>
    </location>
</feature>
<dbReference type="EMBL" id="CAMXCT030000648">
    <property type="protein sequence ID" value="CAL4768945.1"/>
    <property type="molecule type" value="Genomic_DNA"/>
</dbReference>
<reference evidence="4" key="1">
    <citation type="submission" date="2022-10" db="EMBL/GenBank/DDBJ databases">
        <authorList>
            <person name="Chen Y."/>
            <person name="Dougan E. K."/>
            <person name="Chan C."/>
            <person name="Rhodes N."/>
            <person name="Thang M."/>
        </authorList>
    </citation>
    <scope>NUCLEOTIDE SEQUENCE</scope>
</reference>
<dbReference type="EMBL" id="CAMXCT010000648">
    <property type="protein sequence ID" value="CAI3981633.1"/>
    <property type="molecule type" value="Genomic_DNA"/>
</dbReference>
<organism evidence="4">
    <name type="scientific">Cladocopium goreaui</name>
    <dbReference type="NCBI Taxonomy" id="2562237"/>
    <lineage>
        <taxon>Eukaryota</taxon>
        <taxon>Sar</taxon>
        <taxon>Alveolata</taxon>
        <taxon>Dinophyceae</taxon>
        <taxon>Suessiales</taxon>
        <taxon>Symbiodiniaceae</taxon>
        <taxon>Cladocopium</taxon>
    </lineage>
</organism>
<evidence type="ECO:0000313" key="5">
    <source>
        <dbReference type="EMBL" id="CAL1135008.1"/>
    </source>
</evidence>
<comment type="caution">
    <text evidence="4">The sequence shown here is derived from an EMBL/GenBank/DDBJ whole genome shotgun (WGS) entry which is preliminary data.</text>
</comment>